<organism evidence="6 7">
    <name type="scientific">Tranquillimonas alkanivorans</name>
    <dbReference type="NCBI Taxonomy" id="441119"/>
    <lineage>
        <taxon>Bacteria</taxon>
        <taxon>Pseudomonadati</taxon>
        <taxon>Pseudomonadota</taxon>
        <taxon>Alphaproteobacteria</taxon>
        <taxon>Rhodobacterales</taxon>
        <taxon>Roseobacteraceae</taxon>
        <taxon>Tranquillimonas</taxon>
    </lineage>
</organism>
<keyword evidence="3 4" id="KW-0732">Signal</keyword>
<evidence type="ECO:0000256" key="2">
    <source>
        <dbReference type="ARBA" id="ARBA00005695"/>
    </source>
</evidence>
<evidence type="ECO:0000313" key="7">
    <source>
        <dbReference type="Proteomes" id="UP000199356"/>
    </source>
</evidence>
<feature type="chain" id="PRO_5011705309" evidence="4">
    <location>
        <begin position="20"/>
        <end position="611"/>
    </location>
</feature>
<dbReference type="GO" id="GO:0042884">
    <property type="term" value="P:microcin transport"/>
    <property type="evidence" value="ECO:0007669"/>
    <property type="project" value="TreeGrafter"/>
</dbReference>
<accession>A0A1I5QWT2</accession>
<evidence type="ECO:0000313" key="6">
    <source>
        <dbReference type="EMBL" id="SFP50713.1"/>
    </source>
</evidence>
<dbReference type="AlphaFoldDB" id="A0A1I5QWT2"/>
<dbReference type="EMBL" id="FOXA01000007">
    <property type="protein sequence ID" value="SFP50713.1"/>
    <property type="molecule type" value="Genomic_DNA"/>
</dbReference>
<dbReference type="SUPFAM" id="SSF53850">
    <property type="entry name" value="Periplasmic binding protein-like II"/>
    <property type="match status" value="1"/>
</dbReference>
<evidence type="ECO:0000256" key="4">
    <source>
        <dbReference type="SAM" id="SignalP"/>
    </source>
</evidence>
<protein>
    <submittedName>
        <fullName evidence="6">Microcin C transport system substrate-binding protein</fullName>
    </submittedName>
</protein>
<dbReference type="GO" id="GO:0043190">
    <property type="term" value="C:ATP-binding cassette (ABC) transporter complex"/>
    <property type="evidence" value="ECO:0007669"/>
    <property type="project" value="InterPro"/>
</dbReference>
<dbReference type="InterPro" id="IPR039424">
    <property type="entry name" value="SBP_5"/>
</dbReference>
<comment type="similarity">
    <text evidence="2">Belongs to the bacterial solute-binding protein 5 family.</text>
</comment>
<evidence type="ECO:0000259" key="5">
    <source>
        <dbReference type="Pfam" id="PF00496"/>
    </source>
</evidence>
<dbReference type="CDD" id="cd08497">
    <property type="entry name" value="MbnE-like"/>
    <property type="match status" value="1"/>
</dbReference>
<dbReference type="PIRSF" id="PIRSF002741">
    <property type="entry name" value="MppA"/>
    <property type="match status" value="1"/>
</dbReference>
<dbReference type="InterPro" id="IPR000914">
    <property type="entry name" value="SBP_5_dom"/>
</dbReference>
<proteinExistence type="inferred from homology"/>
<feature type="domain" description="Solute-binding protein family 5" evidence="5">
    <location>
        <begin position="103"/>
        <end position="511"/>
    </location>
</feature>
<reference evidence="6 7" key="1">
    <citation type="submission" date="2016-10" db="EMBL/GenBank/DDBJ databases">
        <authorList>
            <person name="de Groot N.N."/>
        </authorList>
    </citation>
    <scope>NUCLEOTIDE SEQUENCE [LARGE SCALE GENOMIC DNA]</scope>
    <source>
        <strain evidence="6 7">DSM 19547</strain>
    </source>
</reference>
<dbReference type="GO" id="GO:0030288">
    <property type="term" value="C:outer membrane-bounded periplasmic space"/>
    <property type="evidence" value="ECO:0007669"/>
    <property type="project" value="TreeGrafter"/>
</dbReference>
<dbReference type="RefSeq" id="WP_093421500.1">
    <property type="nucleotide sequence ID" value="NZ_FOXA01000007.1"/>
</dbReference>
<dbReference type="STRING" id="441119.SAMN04488047_107154"/>
<sequence length="611" mass="68689">MRTAPLAALALVTALPAAAQEVTVRHGISPFGELKYPPDFPHFEYVNPDAPQGGTLSFRGTGASRTFDSLNPFILKGEPAQGLERLYDTLLAPSLDEPGAAYGLIAETVEYPEDRSWAIFNLRPEARFTDGESLTAEDVVFTFEALKEHGMPWYRITLADVETVEALDPHRVRFTFREGAATRDLAAEVGSIEILPAHYYAEVPFEESTLDPPVGSGGFEVAEVSPGRSITYCRTDEYWGAELPVNVGKDNFDCVVYEYFGDNTAAFEALKVGEYLFHEEFTSALWATAYDFPAVERGWIKRETLPDGRPSGAQGFWFNLRREKFADPRVREAIALMFNFEWANQTLFHGLYERTDSFWENSELEAEGLPEGDELALLEEYRDQLPEAVFTEPAYSPPVSSLSQTDRRALREGSRLLDAAGWTVGEDGLRRNAQGEVLRVEMVDDSPAFERIALPFIGNLRALGIDATHTLIDPAQMQERQEVFDYDIAIGRLVMQLSPSVELRSLFGSEGADNPGTLNLAGVADPVVDALIERIIQAESRGELVTRVRALDRVLRAKHIWVPNWYKGSHFLAYWDVFGRPEEKPPYDRGDDFWWWDEEKYQSLRAEGALR</sequence>
<dbReference type="Proteomes" id="UP000199356">
    <property type="component" value="Unassembled WGS sequence"/>
</dbReference>
<keyword evidence="7" id="KW-1185">Reference proteome</keyword>
<name>A0A1I5QWT2_9RHOB</name>
<dbReference type="Gene3D" id="3.10.105.10">
    <property type="entry name" value="Dipeptide-binding Protein, Domain 3"/>
    <property type="match status" value="1"/>
</dbReference>
<gene>
    <name evidence="6" type="ORF">SAMN04488047_107154</name>
</gene>
<dbReference type="OrthoDB" id="9803988at2"/>
<evidence type="ECO:0000256" key="1">
    <source>
        <dbReference type="ARBA" id="ARBA00004418"/>
    </source>
</evidence>
<comment type="subcellular location">
    <subcellularLocation>
        <location evidence="1">Periplasm</location>
    </subcellularLocation>
</comment>
<dbReference type="InterPro" id="IPR030678">
    <property type="entry name" value="Peptide/Ni-bd"/>
</dbReference>
<dbReference type="PANTHER" id="PTHR30290">
    <property type="entry name" value="PERIPLASMIC BINDING COMPONENT OF ABC TRANSPORTER"/>
    <property type="match status" value="1"/>
</dbReference>
<dbReference type="Pfam" id="PF00496">
    <property type="entry name" value="SBP_bac_5"/>
    <property type="match status" value="1"/>
</dbReference>
<dbReference type="GO" id="GO:1904680">
    <property type="term" value="F:peptide transmembrane transporter activity"/>
    <property type="evidence" value="ECO:0007669"/>
    <property type="project" value="TreeGrafter"/>
</dbReference>
<feature type="signal peptide" evidence="4">
    <location>
        <begin position="1"/>
        <end position="19"/>
    </location>
</feature>
<evidence type="ECO:0000256" key="3">
    <source>
        <dbReference type="ARBA" id="ARBA00022729"/>
    </source>
</evidence>
<dbReference type="Gene3D" id="3.40.190.10">
    <property type="entry name" value="Periplasmic binding protein-like II"/>
    <property type="match status" value="1"/>
</dbReference>
<dbReference type="PANTHER" id="PTHR30290:SF64">
    <property type="entry name" value="ABC TRANSPORTER PERIPLASMIC BINDING PROTEIN"/>
    <property type="match status" value="1"/>
</dbReference>
<dbReference type="GO" id="GO:0015833">
    <property type="term" value="P:peptide transport"/>
    <property type="evidence" value="ECO:0007669"/>
    <property type="project" value="TreeGrafter"/>
</dbReference>